<dbReference type="PANTHER" id="PTHR20941:SF1">
    <property type="entry name" value="FOLIC ACID SYNTHESIS PROTEIN FOL1"/>
    <property type="match status" value="1"/>
</dbReference>
<dbReference type="PANTHER" id="PTHR20941">
    <property type="entry name" value="FOLATE SYNTHESIS PROTEINS"/>
    <property type="match status" value="1"/>
</dbReference>
<dbReference type="InterPro" id="IPR000489">
    <property type="entry name" value="Pterin-binding_dom"/>
</dbReference>
<evidence type="ECO:0000256" key="2">
    <source>
        <dbReference type="ARBA" id="ARBA00001946"/>
    </source>
</evidence>
<name>A0AAN1XZ38_UNVUL</name>
<evidence type="ECO:0000256" key="9">
    <source>
        <dbReference type="ARBA" id="ARBA00022909"/>
    </source>
</evidence>
<evidence type="ECO:0000256" key="1">
    <source>
        <dbReference type="ARBA" id="ARBA00000012"/>
    </source>
</evidence>
<dbReference type="EMBL" id="AP025523">
    <property type="protein sequence ID" value="BDE07371.1"/>
    <property type="molecule type" value="Genomic_DNA"/>
</dbReference>
<dbReference type="KEGG" id="vab:WPS_26470"/>
<dbReference type="AlphaFoldDB" id="A0AAN1XZ38"/>
<keyword evidence="8" id="KW-0460">Magnesium</keyword>
<dbReference type="EC" id="2.5.1.15" evidence="5"/>
<dbReference type="SUPFAM" id="SSF51717">
    <property type="entry name" value="Dihydropteroate synthetase-like"/>
    <property type="match status" value="1"/>
</dbReference>
<dbReference type="Pfam" id="PF00809">
    <property type="entry name" value="Pterin_bind"/>
    <property type="match status" value="1"/>
</dbReference>
<organism evidence="11 12">
    <name type="scientific">Vulcanimicrobium alpinum</name>
    <dbReference type="NCBI Taxonomy" id="3016050"/>
    <lineage>
        <taxon>Bacteria</taxon>
        <taxon>Bacillati</taxon>
        <taxon>Vulcanimicrobiota</taxon>
        <taxon>Vulcanimicrobiia</taxon>
        <taxon>Vulcanimicrobiales</taxon>
        <taxon>Vulcanimicrobiaceae</taxon>
        <taxon>Vulcanimicrobium</taxon>
    </lineage>
</organism>
<dbReference type="GO" id="GO:0005829">
    <property type="term" value="C:cytosol"/>
    <property type="evidence" value="ECO:0007669"/>
    <property type="project" value="TreeGrafter"/>
</dbReference>
<dbReference type="Gene3D" id="3.20.20.20">
    <property type="entry name" value="Dihydropteroate synthase-like"/>
    <property type="match status" value="1"/>
</dbReference>
<keyword evidence="12" id="KW-1185">Reference proteome</keyword>
<dbReference type="RefSeq" id="WP_317994968.1">
    <property type="nucleotide sequence ID" value="NZ_AP025523.1"/>
</dbReference>
<evidence type="ECO:0000256" key="4">
    <source>
        <dbReference type="ARBA" id="ARBA00009503"/>
    </source>
</evidence>
<keyword evidence="7" id="KW-0479">Metal-binding</keyword>
<dbReference type="GO" id="GO:0046872">
    <property type="term" value="F:metal ion binding"/>
    <property type="evidence" value="ECO:0007669"/>
    <property type="project" value="UniProtKB-KW"/>
</dbReference>
<dbReference type="InterPro" id="IPR011005">
    <property type="entry name" value="Dihydropteroate_synth-like_sf"/>
</dbReference>
<proteinExistence type="inferred from homology"/>
<evidence type="ECO:0000256" key="6">
    <source>
        <dbReference type="ARBA" id="ARBA00022679"/>
    </source>
</evidence>
<accession>A0AAN1XZ38</accession>
<comment type="catalytic activity">
    <reaction evidence="1">
        <text>(7,8-dihydropterin-6-yl)methyl diphosphate + 4-aminobenzoate = 7,8-dihydropteroate + diphosphate</text>
        <dbReference type="Rhea" id="RHEA:19949"/>
        <dbReference type="ChEBI" id="CHEBI:17836"/>
        <dbReference type="ChEBI" id="CHEBI:17839"/>
        <dbReference type="ChEBI" id="CHEBI:33019"/>
        <dbReference type="ChEBI" id="CHEBI:72950"/>
        <dbReference type="EC" id="2.5.1.15"/>
    </reaction>
</comment>
<gene>
    <name evidence="11" type="ORF">WPS_26470</name>
</gene>
<keyword evidence="9" id="KW-0289">Folate biosynthesis</keyword>
<protein>
    <recommendedName>
        <fullName evidence="5">dihydropteroate synthase</fullName>
        <ecNumber evidence="5">2.5.1.15</ecNumber>
    </recommendedName>
</protein>
<dbReference type="InterPro" id="IPR006390">
    <property type="entry name" value="DHP_synth_dom"/>
</dbReference>
<evidence type="ECO:0000313" key="11">
    <source>
        <dbReference type="EMBL" id="BDE07371.1"/>
    </source>
</evidence>
<dbReference type="GO" id="GO:0046654">
    <property type="term" value="P:tetrahydrofolate biosynthetic process"/>
    <property type="evidence" value="ECO:0007669"/>
    <property type="project" value="TreeGrafter"/>
</dbReference>
<evidence type="ECO:0000313" key="12">
    <source>
        <dbReference type="Proteomes" id="UP001317532"/>
    </source>
</evidence>
<dbReference type="PROSITE" id="PS50972">
    <property type="entry name" value="PTERIN_BINDING"/>
    <property type="match status" value="1"/>
</dbReference>
<evidence type="ECO:0000259" key="10">
    <source>
        <dbReference type="PROSITE" id="PS50972"/>
    </source>
</evidence>
<dbReference type="GO" id="GO:0046656">
    <property type="term" value="P:folic acid biosynthetic process"/>
    <property type="evidence" value="ECO:0007669"/>
    <property type="project" value="UniProtKB-KW"/>
</dbReference>
<sequence>MIARSLVTRAADSLAERYGGALPPGDARALAAAADAAVIAVDGPLAGDVRAALRGAGAVVCDAGREMLVGASVAQLDAARAAVPHAGATIDVLRAALRRSAQKPSPLRLRARTLDVADEARVMGIVNVTPDSFYERVSGVDAAVAKTRAMSAAGASLVDVGGQSYAHWNPRIAAAEERDRVVPAVQAIVDAGIDVAISIDTFKASVADAALAAGAHLINDCSGLSDPDLAGVVATHGAGLVVMHLKGELNKRDPQAYVYEDALAEIVAFLHERTERAIAAGVARDAIAIDPGLEFGKEPQTDLEILERFGELRALGFPILFASSRKSFIGRVFDRPAKELLVPSLATAAIGISAGARILRVHDVEETVQLARMMAATAPERRRALAIAPAMPGTPEAAGNLERSPAV</sequence>
<reference evidence="11 12" key="1">
    <citation type="journal article" date="2022" name="ISME Commun">
        <title>Vulcanimicrobium alpinus gen. nov. sp. nov., the first cultivated representative of the candidate phylum 'Eremiobacterota', is a metabolically versatile aerobic anoxygenic phototroph.</title>
        <authorList>
            <person name="Yabe S."/>
            <person name="Muto K."/>
            <person name="Abe K."/>
            <person name="Yokota A."/>
            <person name="Staudigel H."/>
            <person name="Tebo B.M."/>
        </authorList>
    </citation>
    <scope>NUCLEOTIDE SEQUENCE [LARGE SCALE GENOMIC DNA]</scope>
    <source>
        <strain evidence="11 12">WC8-2</strain>
    </source>
</reference>
<keyword evidence="6" id="KW-0808">Transferase</keyword>
<dbReference type="NCBIfam" id="TIGR01496">
    <property type="entry name" value="DHPS"/>
    <property type="match status" value="1"/>
</dbReference>
<evidence type="ECO:0000256" key="5">
    <source>
        <dbReference type="ARBA" id="ARBA00012458"/>
    </source>
</evidence>
<dbReference type="GO" id="GO:0004156">
    <property type="term" value="F:dihydropteroate synthase activity"/>
    <property type="evidence" value="ECO:0007669"/>
    <property type="project" value="UniProtKB-EC"/>
</dbReference>
<comment type="pathway">
    <text evidence="3">Cofactor biosynthesis; tetrahydrofolate biosynthesis; 7,8-dihydrofolate from 2-amino-4-hydroxy-6-hydroxymethyl-7,8-dihydropteridine diphosphate and 4-aminobenzoate: step 1/2.</text>
</comment>
<dbReference type="InterPro" id="IPR045031">
    <property type="entry name" value="DHP_synth-like"/>
</dbReference>
<evidence type="ECO:0000256" key="8">
    <source>
        <dbReference type="ARBA" id="ARBA00022842"/>
    </source>
</evidence>
<evidence type="ECO:0000256" key="7">
    <source>
        <dbReference type="ARBA" id="ARBA00022723"/>
    </source>
</evidence>
<comment type="similarity">
    <text evidence="4">Belongs to the DHPS family.</text>
</comment>
<feature type="domain" description="Pterin-binding" evidence="10">
    <location>
        <begin position="120"/>
        <end position="372"/>
    </location>
</feature>
<comment type="cofactor">
    <cofactor evidence="2">
        <name>Mg(2+)</name>
        <dbReference type="ChEBI" id="CHEBI:18420"/>
    </cofactor>
</comment>
<evidence type="ECO:0000256" key="3">
    <source>
        <dbReference type="ARBA" id="ARBA00004763"/>
    </source>
</evidence>
<dbReference type="Proteomes" id="UP001317532">
    <property type="component" value="Chromosome"/>
</dbReference>